<dbReference type="SUPFAM" id="SSF56672">
    <property type="entry name" value="DNA/RNA polymerases"/>
    <property type="match status" value="1"/>
</dbReference>
<dbReference type="GO" id="GO:0071897">
    <property type="term" value="P:DNA biosynthetic process"/>
    <property type="evidence" value="ECO:0007669"/>
    <property type="project" value="UniProtKB-ARBA"/>
</dbReference>
<dbReference type="InterPro" id="IPR043502">
    <property type="entry name" value="DNA/RNA_pol_sf"/>
</dbReference>
<dbReference type="PANTHER" id="PTHR47331:SF5">
    <property type="entry name" value="RIBONUCLEASE H"/>
    <property type="match status" value="1"/>
</dbReference>
<sequence length="367" mass="41708">MEIDLSQYANIVLADPQFYIRDTIDVILGADVYAQLLRSGVRRFAGSQLTAQNTALGWILSGPVQASASRRAEHSTPAQALHCVSVQDLDDSLQRFWNLEEIPSTASKLTPEEEACETLFRESHTRDSEGRFVVRLPLKSIPPAVSTETRRMALGSLSHMHRRFSRDPKLEEAYCDFMSTYERLGHMTRVPATEIDNSRAWYLPHHAVVQLTQPTPKLRVVFDASRLTGDKHRLNDFLMPGPALQSDLALILLNWRKYRFVFTTDIVKMFRQIRVAPQDQDYQRIVWASSPNESPADYRLTTVTYETACAPYLAIHTLLQLAQNERQRLPLGAQCLENNTYDDDVFAGADELSLAVTKRDDLTKILK</sequence>
<dbReference type="RefSeq" id="XP_017876320.1">
    <property type="nucleotide sequence ID" value="XM_018020831.1"/>
</dbReference>
<accession>A0AAJ7N3V2</accession>
<evidence type="ECO:0000313" key="1">
    <source>
        <dbReference type="Proteomes" id="UP000694925"/>
    </source>
</evidence>
<dbReference type="AlphaFoldDB" id="A0AAJ7N3V2"/>
<name>A0AAJ7N3V2_9HYME</name>
<dbReference type="PANTHER" id="PTHR47331">
    <property type="entry name" value="PHD-TYPE DOMAIN-CONTAINING PROTEIN"/>
    <property type="match status" value="1"/>
</dbReference>
<gene>
    <name evidence="2" type="primary">LOC108622751</name>
</gene>
<evidence type="ECO:0000313" key="2">
    <source>
        <dbReference type="RefSeq" id="XP_017876320.1"/>
    </source>
</evidence>
<dbReference type="Proteomes" id="UP000694925">
    <property type="component" value="Unplaced"/>
</dbReference>
<protein>
    <submittedName>
        <fullName evidence="2">Uncharacterized protein LOC108622751</fullName>
    </submittedName>
</protein>
<reference evidence="2" key="1">
    <citation type="submission" date="2025-08" db="UniProtKB">
        <authorList>
            <consortium name="RefSeq"/>
        </authorList>
    </citation>
    <scope>IDENTIFICATION</scope>
    <source>
        <tissue evidence="2">Whole body</tissue>
    </source>
</reference>
<organism evidence="1 2">
    <name type="scientific">Ceratina calcarata</name>
    <dbReference type="NCBI Taxonomy" id="156304"/>
    <lineage>
        <taxon>Eukaryota</taxon>
        <taxon>Metazoa</taxon>
        <taxon>Ecdysozoa</taxon>
        <taxon>Arthropoda</taxon>
        <taxon>Hexapoda</taxon>
        <taxon>Insecta</taxon>
        <taxon>Pterygota</taxon>
        <taxon>Neoptera</taxon>
        <taxon>Endopterygota</taxon>
        <taxon>Hymenoptera</taxon>
        <taxon>Apocrita</taxon>
        <taxon>Aculeata</taxon>
        <taxon>Apoidea</taxon>
        <taxon>Anthophila</taxon>
        <taxon>Apidae</taxon>
        <taxon>Ceratina</taxon>
        <taxon>Zadontomerus</taxon>
    </lineage>
</organism>
<dbReference type="KEGG" id="ccal:108622751"/>
<keyword evidence="1" id="KW-1185">Reference proteome</keyword>
<dbReference type="GeneID" id="108622751"/>
<proteinExistence type="predicted"/>